<dbReference type="EMBL" id="CAJNOR010006205">
    <property type="protein sequence ID" value="CAF1588908.1"/>
    <property type="molecule type" value="Genomic_DNA"/>
</dbReference>
<evidence type="ECO:0000313" key="3">
    <source>
        <dbReference type="Proteomes" id="UP000663828"/>
    </source>
</evidence>
<proteinExistence type="predicted"/>
<gene>
    <name evidence="2" type="ORF">XAT740_LOCUS46335</name>
</gene>
<sequence length="111" mass="13214">MAYYMLFITFAAIVLLTNARTFYRVRPEIEPYDNILDYLTMENHALYDDLERDNDDIFSSFMEPSSELFLETYSPIYLSNDNGIIKLFRKPMISLDEYYEPEYAVEKDGLM</sequence>
<organism evidence="2 3">
    <name type="scientific">Adineta ricciae</name>
    <name type="common">Rotifer</name>
    <dbReference type="NCBI Taxonomy" id="249248"/>
    <lineage>
        <taxon>Eukaryota</taxon>
        <taxon>Metazoa</taxon>
        <taxon>Spiralia</taxon>
        <taxon>Gnathifera</taxon>
        <taxon>Rotifera</taxon>
        <taxon>Eurotatoria</taxon>
        <taxon>Bdelloidea</taxon>
        <taxon>Adinetida</taxon>
        <taxon>Adinetidae</taxon>
        <taxon>Adineta</taxon>
    </lineage>
</organism>
<dbReference type="Proteomes" id="UP000663828">
    <property type="component" value="Unassembled WGS sequence"/>
</dbReference>
<name>A0A815ZYU7_ADIRI</name>
<dbReference type="AlphaFoldDB" id="A0A815ZYU7"/>
<feature type="chain" id="PRO_5032756339" evidence="1">
    <location>
        <begin position="20"/>
        <end position="111"/>
    </location>
</feature>
<keyword evidence="3" id="KW-1185">Reference proteome</keyword>
<reference evidence="2" key="1">
    <citation type="submission" date="2021-02" db="EMBL/GenBank/DDBJ databases">
        <authorList>
            <person name="Nowell W R."/>
        </authorList>
    </citation>
    <scope>NUCLEOTIDE SEQUENCE</scope>
</reference>
<evidence type="ECO:0000256" key="1">
    <source>
        <dbReference type="SAM" id="SignalP"/>
    </source>
</evidence>
<protein>
    <submittedName>
        <fullName evidence="2">Uncharacterized protein</fullName>
    </submittedName>
</protein>
<accession>A0A815ZYU7</accession>
<feature type="signal peptide" evidence="1">
    <location>
        <begin position="1"/>
        <end position="19"/>
    </location>
</feature>
<comment type="caution">
    <text evidence="2">The sequence shown here is derived from an EMBL/GenBank/DDBJ whole genome shotgun (WGS) entry which is preliminary data.</text>
</comment>
<evidence type="ECO:0000313" key="2">
    <source>
        <dbReference type="EMBL" id="CAF1588908.1"/>
    </source>
</evidence>
<keyword evidence="1" id="KW-0732">Signal</keyword>